<reference evidence="1 2" key="1">
    <citation type="submission" date="2021-04" db="EMBL/GenBank/DDBJ databases">
        <title>Whole-genome sequencing of Saccharopolyspora endophytica KCTC 19397.</title>
        <authorList>
            <person name="Ay H."/>
            <person name="Saygin H."/>
            <person name="Sahin N."/>
        </authorList>
    </citation>
    <scope>NUCLEOTIDE SEQUENCE [LARGE SCALE GENOMIC DNA]</scope>
    <source>
        <strain evidence="1 2">KCTC 19397</strain>
    </source>
</reference>
<gene>
    <name evidence="1" type="ORF">KBO27_32285</name>
</gene>
<keyword evidence="2" id="KW-1185">Reference proteome</keyword>
<accession>A0ABS5DQU1</accession>
<evidence type="ECO:0008006" key="3">
    <source>
        <dbReference type="Google" id="ProtNLM"/>
    </source>
</evidence>
<dbReference type="EMBL" id="JAGPXE010000022">
    <property type="protein sequence ID" value="MBQ0928648.1"/>
    <property type="molecule type" value="Genomic_DNA"/>
</dbReference>
<sequence length="254" mass="28078">MTTDDHDNSRNSLLGQLEDVQLHVDGTSYLVGADLTDPGAMDWHARATLHALPDNDMPGADPVLAWKDAAGIALSSTKISDHDGLELTILRANGITIDLEQVEDVFDALDSRGQDEADFLPLFSGNRDGFGFTELAAEIENSLEPGGNQVVILDRVRLAPAWRGFGGIGRLLISRILRWICDDPRLVAVQPFPIDLDSDQRQNDEIFTPALQQVRRTWSSLGFEPFTDNIWIMDPRKPSHHNAVAHLNEQLGLL</sequence>
<evidence type="ECO:0000313" key="1">
    <source>
        <dbReference type="EMBL" id="MBQ0928648.1"/>
    </source>
</evidence>
<dbReference type="RefSeq" id="WP_210973655.1">
    <property type="nucleotide sequence ID" value="NZ_JAGPXE010000022.1"/>
</dbReference>
<proteinExistence type="predicted"/>
<protein>
    <recommendedName>
        <fullName evidence="3">N-acetyltransferase domain-containing protein</fullName>
    </recommendedName>
</protein>
<organism evidence="1 2">
    <name type="scientific">Saccharopolyspora endophytica</name>
    <dbReference type="NCBI Taxonomy" id="543886"/>
    <lineage>
        <taxon>Bacteria</taxon>
        <taxon>Bacillati</taxon>
        <taxon>Actinomycetota</taxon>
        <taxon>Actinomycetes</taxon>
        <taxon>Pseudonocardiales</taxon>
        <taxon>Pseudonocardiaceae</taxon>
        <taxon>Saccharopolyspora</taxon>
    </lineage>
</organism>
<comment type="caution">
    <text evidence="1">The sequence shown here is derived from an EMBL/GenBank/DDBJ whole genome shotgun (WGS) entry which is preliminary data.</text>
</comment>
<name>A0ABS5DQU1_9PSEU</name>
<dbReference type="Proteomes" id="UP000674084">
    <property type="component" value="Unassembled WGS sequence"/>
</dbReference>
<evidence type="ECO:0000313" key="2">
    <source>
        <dbReference type="Proteomes" id="UP000674084"/>
    </source>
</evidence>